<dbReference type="Proteomes" id="UP001596099">
    <property type="component" value="Unassembled WGS sequence"/>
</dbReference>
<dbReference type="InterPro" id="IPR050834">
    <property type="entry name" value="Glycosyltransf_2"/>
</dbReference>
<gene>
    <name evidence="2" type="ORF">ACFPYI_00865</name>
</gene>
<comment type="caution">
    <text evidence="2">The sequence shown here is derived from an EMBL/GenBank/DDBJ whole genome shotgun (WGS) entry which is preliminary data.</text>
</comment>
<dbReference type="PANTHER" id="PTHR43685">
    <property type="entry name" value="GLYCOSYLTRANSFERASE"/>
    <property type="match status" value="1"/>
</dbReference>
<evidence type="ECO:0000259" key="1">
    <source>
        <dbReference type="Pfam" id="PF00535"/>
    </source>
</evidence>
<dbReference type="PANTHER" id="PTHR43685:SF3">
    <property type="entry name" value="SLR2126 PROTEIN"/>
    <property type="match status" value="1"/>
</dbReference>
<protein>
    <submittedName>
        <fullName evidence="2">Glycosyltransferase family 2 protein</fullName>
        <ecNumber evidence="2">2.4.-.-</ecNumber>
    </submittedName>
</protein>
<dbReference type="RefSeq" id="WP_247418246.1">
    <property type="nucleotide sequence ID" value="NZ_JALLGW010000001.1"/>
</dbReference>
<dbReference type="SUPFAM" id="SSF53448">
    <property type="entry name" value="Nucleotide-diphospho-sugar transferases"/>
    <property type="match status" value="1"/>
</dbReference>
<dbReference type="GO" id="GO:0016757">
    <property type="term" value="F:glycosyltransferase activity"/>
    <property type="evidence" value="ECO:0007669"/>
    <property type="project" value="UniProtKB-KW"/>
</dbReference>
<dbReference type="AlphaFoldDB" id="A0ABD5RHM6"/>
<dbReference type="InterPro" id="IPR029044">
    <property type="entry name" value="Nucleotide-diphossugar_trans"/>
</dbReference>
<dbReference type="EC" id="2.4.-.-" evidence="2"/>
<dbReference type="Pfam" id="PF00535">
    <property type="entry name" value="Glycos_transf_2"/>
    <property type="match status" value="1"/>
</dbReference>
<feature type="domain" description="Glycosyltransferase 2-like" evidence="1">
    <location>
        <begin position="34"/>
        <end position="158"/>
    </location>
</feature>
<dbReference type="Gene3D" id="3.90.550.10">
    <property type="entry name" value="Spore Coat Polysaccharide Biosynthesis Protein SpsA, Chain A"/>
    <property type="match status" value="1"/>
</dbReference>
<evidence type="ECO:0000313" key="2">
    <source>
        <dbReference type="EMBL" id="MFC5969871.1"/>
    </source>
</evidence>
<dbReference type="InterPro" id="IPR001173">
    <property type="entry name" value="Glyco_trans_2-like"/>
</dbReference>
<dbReference type="EMBL" id="JBHSQH010000001">
    <property type="protein sequence ID" value="MFC5969871.1"/>
    <property type="molecule type" value="Genomic_DNA"/>
</dbReference>
<accession>A0ABD5RHM6</accession>
<proteinExistence type="predicted"/>
<sequence length="306" mass="34508">MQRSTPADPWTPPHEDDRVRDVVHLHDNDASVTVVVVLFRTDRRDFRRVLDRLSEQTASDFDVVLVDNGTSWDVVEAVESHPFVTTYVELTENHGITAARNIGAAATDSEILVFLDDDALPARDFVAQHARIHRDHDVVAVRGRVVPRADTIYNRLQTWYDLGDDPLPYYINIEGNASFDAEAFLAVAGFNEALTGRAGHEGIELSYRLESVVEGDEALRYHPGPVVYHDYATSLRGYVRKVVYARKTKRLLERIYPDVFEYAAQYSEVQQTSSGLSHTDRLKEVAINTLVELWSLVDRAAGSSPR</sequence>
<keyword evidence="3" id="KW-1185">Reference proteome</keyword>
<organism evidence="2 3">
    <name type="scientific">Halomarina salina</name>
    <dbReference type="NCBI Taxonomy" id="1872699"/>
    <lineage>
        <taxon>Archaea</taxon>
        <taxon>Methanobacteriati</taxon>
        <taxon>Methanobacteriota</taxon>
        <taxon>Stenosarchaea group</taxon>
        <taxon>Halobacteria</taxon>
        <taxon>Halobacteriales</taxon>
        <taxon>Natronomonadaceae</taxon>
        <taxon>Halomarina</taxon>
    </lineage>
</organism>
<evidence type="ECO:0000313" key="3">
    <source>
        <dbReference type="Proteomes" id="UP001596099"/>
    </source>
</evidence>
<reference evidence="2 3" key="1">
    <citation type="journal article" date="2019" name="Int. J. Syst. Evol. Microbiol.">
        <title>The Global Catalogue of Microorganisms (GCM) 10K type strain sequencing project: providing services to taxonomists for standard genome sequencing and annotation.</title>
        <authorList>
            <consortium name="The Broad Institute Genomics Platform"/>
            <consortium name="The Broad Institute Genome Sequencing Center for Infectious Disease"/>
            <person name="Wu L."/>
            <person name="Ma J."/>
        </authorList>
    </citation>
    <scope>NUCLEOTIDE SEQUENCE [LARGE SCALE GENOMIC DNA]</scope>
    <source>
        <strain evidence="2 3">CGMCC 1.12543</strain>
    </source>
</reference>
<keyword evidence="2" id="KW-0328">Glycosyltransferase</keyword>
<name>A0ABD5RHM6_9EURY</name>
<keyword evidence="2" id="KW-0808">Transferase</keyword>